<organism evidence="8 10">
    <name type="scientific">Didymodactylos carnosus</name>
    <dbReference type="NCBI Taxonomy" id="1234261"/>
    <lineage>
        <taxon>Eukaryota</taxon>
        <taxon>Metazoa</taxon>
        <taxon>Spiralia</taxon>
        <taxon>Gnathifera</taxon>
        <taxon>Rotifera</taxon>
        <taxon>Eurotatoria</taxon>
        <taxon>Bdelloidea</taxon>
        <taxon>Philodinida</taxon>
        <taxon>Philodinidae</taxon>
        <taxon>Didymodactylos</taxon>
    </lineage>
</organism>
<evidence type="ECO:0000259" key="7">
    <source>
        <dbReference type="PROSITE" id="PS50203"/>
    </source>
</evidence>
<dbReference type="AlphaFoldDB" id="A0A813X0K0"/>
<dbReference type="Proteomes" id="UP000681722">
    <property type="component" value="Unassembled WGS sequence"/>
</dbReference>
<evidence type="ECO:0000256" key="2">
    <source>
        <dbReference type="ARBA" id="ARBA00022670"/>
    </source>
</evidence>
<accession>A0A813X0K0</accession>
<gene>
    <name evidence="8" type="ORF">GPM918_LOCUS6706</name>
    <name evidence="9" type="ORF">SRO942_LOCUS6706</name>
</gene>
<feature type="active site" evidence="5">
    <location>
        <position position="309"/>
    </location>
</feature>
<dbReference type="GO" id="GO:0005737">
    <property type="term" value="C:cytoplasm"/>
    <property type="evidence" value="ECO:0007669"/>
    <property type="project" value="TreeGrafter"/>
</dbReference>
<sequence length="645" mass="73863">MCFKTRTKSGTSSSQNQKSILKHTTADTFKTTTKCQQCKTSTSNGKSICAQCEQSSVGLINSTSNSSQTLSIPALSVKNNYHFVDDSFPPIPRSIGYENFDTNVQWLRRHDIAPNSREDAKLAWSVMLADPNPSDIQQGQLGDCWLMAALSLITERPEMLQYIVLTKEVNNEGIYLVRICKNGQWVTVMIDDCFPCTSWKVLAFTQAKRRQLYVPLIEKACAKIFGSYSELIGGQTSEGLQLFTGAPCDHFYLENNRLARHGSEEQMDPDVLWAKLLSACEINLLIGASTGRTDVSRDEYANVKIHSNHAFSILKVYSLSRDERFILVRDPHSNTRYEDEHVTRDTLNLLQNIQKSQPTSGSFWISWPSFLRYFSTITICRWQPDMFDVRLDGQFTTNASQSINAYYFHLDTTSQINISLIHHKKDRKQHTRHTQTFLLCDIDYKTRNIGAITAIIRSRRSGFTYWDGLLRNGSYILIPFSTSFWSDRVHKTSLKYTIVIHSSNSIDLTVVDSEPMTSLSDCLVAAVMKNGEVSNRVHNCKYYTLKDNSLDCIIFVVENGSDNYYLNVNTDMEQPKNVQSSRQMFLTVDLLPPRTRQIIFMIEWNTESNESVHLSYSYNARHTRQQINVIPRLEKTDFHQPRPIF</sequence>
<dbReference type="PROSITE" id="PS00139">
    <property type="entry name" value="THIOL_PROTEASE_CYS"/>
    <property type="match status" value="1"/>
</dbReference>
<reference evidence="8" key="1">
    <citation type="submission" date="2021-02" db="EMBL/GenBank/DDBJ databases">
        <authorList>
            <person name="Nowell W R."/>
        </authorList>
    </citation>
    <scope>NUCLEOTIDE SEQUENCE</scope>
</reference>
<protein>
    <recommendedName>
        <fullName evidence="7">Calpain catalytic domain-containing protein</fullName>
    </recommendedName>
</protein>
<evidence type="ECO:0000256" key="3">
    <source>
        <dbReference type="ARBA" id="ARBA00022801"/>
    </source>
</evidence>
<dbReference type="SUPFAM" id="SSF54001">
    <property type="entry name" value="Cysteine proteinases"/>
    <property type="match status" value="1"/>
</dbReference>
<dbReference type="Gene3D" id="3.90.70.10">
    <property type="entry name" value="Cysteine proteinases"/>
    <property type="match status" value="1"/>
</dbReference>
<feature type="domain" description="Calpain catalytic" evidence="7">
    <location>
        <begin position="82"/>
        <end position="383"/>
    </location>
</feature>
<dbReference type="CDD" id="cd00044">
    <property type="entry name" value="CysPc"/>
    <property type="match status" value="1"/>
</dbReference>
<dbReference type="OrthoDB" id="424753at2759"/>
<comment type="caution">
    <text evidence="8">The sequence shown here is derived from an EMBL/GenBank/DDBJ whole genome shotgun (WGS) entry which is preliminary data.</text>
</comment>
<evidence type="ECO:0000256" key="4">
    <source>
        <dbReference type="ARBA" id="ARBA00022807"/>
    </source>
</evidence>
<keyword evidence="4" id="KW-0788">Thiol protease</keyword>
<dbReference type="InterPro" id="IPR000169">
    <property type="entry name" value="Pept_cys_AS"/>
</dbReference>
<comment type="similarity">
    <text evidence="1">Belongs to the peptidase C2 family.</text>
</comment>
<name>A0A813X0K0_9BILA</name>
<evidence type="ECO:0000313" key="8">
    <source>
        <dbReference type="EMBL" id="CAF0863368.1"/>
    </source>
</evidence>
<dbReference type="PROSITE" id="PS50203">
    <property type="entry name" value="CALPAIN_CAT"/>
    <property type="match status" value="1"/>
</dbReference>
<evidence type="ECO:0000256" key="6">
    <source>
        <dbReference type="PROSITE-ProRule" id="PRU00239"/>
    </source>
</evidence>
<evidence type="ECO:0000313" key="9">
    <source>
        <dbReference type="EMBL" id="CAF3650933.1"/>
    </source>
</evidence>
<keyword evidence="2" id="KW-0645">Protease</keyword>
<dbReference type="PANTHER" id="PTHR10183:SF382">
    <property type="entry name" value="CALPAIN-15"/>
    <property type="match status" value="1"/>
</dbReference>
<proteinExistence type="inferred from homology"/>
<dbReference type="GO" id="GO:0006508">
    <property type="term" value="P:proteolysis"/>
    <property type="evidence" value="ECO:0007669"/>
    <property type="project" value="UniProtKB-KW"/>
</dbReference>
<dbReference type="SMART" id="SM00230">
    <property type="entry name" value="CysPc"/>
    <property type="match status" value="1"/>
</dbReference>
<evidence type="ECO:0000313" key="10">
    <source>
        <dbReference type="Proteomes" id="UP000663829"/>
    </source>
</evidence>
<dbReference type="Pfam" id="PF00648">
    <property type="entry name" value="Peptidase_C2"/>
    <property type="match status" value="1"/>
</dbReference>
<keyword evidence="10" id="KW-1185">Reference proteome</keyword>
<dbReference type="Proteomes" id="UP000663829">
    <property type="component" value="Unassembled WGS sequence"/>
</dbReference>
<evidence type="ECO:0000256" key="1">
    <source>
        <dbReference type="ARBA" id="ARBA00007623"/>
    </source>
</evidence>
<dbReference type="GO" id="GO:0004198">
    <property type="term" value="F:calcium-dependent cysteine-type endopeptidase activity"/>
    <property type="evidence" value="ECO:0007669"/>
    <property type="project" value="InterPro"/>
</dbReference>
<dbReference type="PANTHER" id="PTHR10183">
    <property type="entry name" value="CALPAIN"/>
    <property type="match status" value="1"/>
</dbReference>
<feature type="active site" evidence="5">
    <location>
        <position position="144"/>
    </location>
</feature>
<dbReference type="InterPro" id="IPR038765">
    <property type="entry name" value="Papain-like_cys_pep_sf"/>
</dbReference>
<dbReference type="InterPro" id="IPR022684">
    <property type="entry name" value="Calpain_cysteine_protease"/>
</dbReference>
<comment type="caution">
    <text evidence="6">Lacks conserved residue(s) required for the propagation of feature annotation.</text>
</comment>
<dbReference type="EMBL" id="CAJOBC010001047">
    <property type="protein sequence ID" value="CAF3650933.1"/>
    <property type="molecule type" value="Genomic_DNA"/>
</dbReference>
<dbReference type="EMBL" id="CAJNOQ010001047">
    <property type="protein sequence ID" value="CAF0863368.1"/>
    <property type="molecule type" value="Genomic_DNA"/>
</dbReference>
<dbReference type="PRINTS" id="PR00704">
    <property type="entry name" value="CALPAIN"/>
</dbReference>
<keyword evidence="3" id="KW-0378">Hydrolase</keyword>
<dbReference type="InterPro" id="IPR001300">
    <property type="entry name" value="Peptidase_C2_calpain_cat"/>
</dbReference>
<evidence type="ECO:0000256" key="5">
    <source>
        <dbReference type="PIRSR" id="PIRSR622684-1"/>
    </source>
</evidence>